<keyword evidence="4" id="KW-1185">Reference proteome</keyword>
<evidence type="ECO:0000256" key="1">
    <source>
        <dbReference type="SAM" id="SignalP"/>
    </source>
</evidence>
<organism evidence="3 4">
    <name type="scientific">Fictibacillus terranigra</name>
    <dbReference type="NCBI Taxonomy" id="3058424"/>
    <lineage>
        <taxon>Bacteria</taxon>
        <taxon>Bacillati</taxon>
        <taxon>Bacillota</taxon>
        <taxon>Bacilli</taxon>
        <taxon>Bacillales</taxon>
        <taxon>Fictibacillaceae</taxon>
        <taxon>Fictibacillus</taxon>
    </lineage>
</organism>
<keyword evidence="1" id="KW-0732">Signal</keyword>
<feature type="chain" id="PRO_5045841598" description="P68 RBP/TagC-like beta-propeller domain-containing protein" evidence="1">
    <location>
        <begin position="30"/>
        <end position="347"/>
    </location>
</feature>
<feature type="signal peptide" evidence="1">
    <location>
        <begin position="1"/>
        <end position="29"/>
    </location>
</feature>
<dbReference type="Pfam" id="PF21311">
    <property type="entry name" value="Phage_RBD_prop"/>
    <property type="match status" value="1"/>
</dbReference>
<accession>A0ABT8E8X2</accession>
<dbReference type="Proteomes" id="UP001168694">
    <property type="component" value="Unassembled WGS sequence"/>
</dbReference>
<name>A0ABT8E8X2_9BACL</name>
<reference evidence="3" key="1">
    <citation type="submission" date="2023-06" db="EMBL/GenBank/DDBJ databases">
        <title>Draft Genome Sequences of Representative Paenibacillus Polymyxa, Bacillus cereus, Fictibacillus sp., and Brevibacillus agri Strains Isolated from Amazonian Dark Earth.</title>
        <authorList>
            <person name="Pellegrinetti T.A."/>
            <person name="Cunha I.C.M."/>
            <person name="Chaves M.G."/>
            <person name="Freitas A.S."/>
            <person name="Silva A.V.R."/>
            <person name="Tsai S.M."/>
            <person name="Mendes L.W."/>
        </authorList>
    </citation>
    <scope>NUCLEOTIDE SEQUENCE</scope>
    <source>
        <strain evidence="3">CENA-BCM004</strain>
    </source>
</reference>
<evidence type="ECO:0000313" key="3">
    <source>
        <dbReference type="EMBL" id="MDN4074350.1"/>
    </source>
</evidence>
<proteinExistence type="predicted"/>
<dbReference type="RefSeq" id="WP_290400485.1">
    <property type="nucleotide sequence ID" value="NZ_JAUHLN010000003.1"/>
</dbReference>
<gene>
    <name evidence="3" type="ORF">QYF49_15290</name>
</gene>
<evidence type="ECO:0000259" key="2">
    <source>
        <dbReference type="Pfam" id="PF21311"/>
    </source>
</evidence>
<sequence length="347" mass="38198">MKKTRLLGKITISFLLSSMIFAISSNTSAQPISCTSKVFDLSAPGTPFFRDKPLHNGTVLQSFAFDNVHKHTYVVQLTAGGIQLPGEPAPVSGANRSLNGDLTLTKLDSEGNELGHMYLKGFGHGVQIGLETHGETAYIWSETDSVAEGKEGWGTKLARFPFNDGAIMTPDSPELEKHQLIQGADRTTVNIDSANNLLTMRYRLNGSFYFALYNLQDVKQKVYKPIADVEQPSMGTFQGFASFGRHLYLLEGNAYGASGSVEPYGNTYITSVDWFTSKTVDKKLFTGGNDLTYREPEGMGVRIPDIKHPRKAQLSVGFASNFTPNRLANIYYLDRLISEKKINGSNN</sequence>
<dbReference type="EMBL" id="JAUHLN010000003">
    <property type="protein sequence ID" value="MDN4074350.1"/>
    <property type="molecule type" value="Genomic_DNA"/>
</dbReference>
<comment type="caution">
    <text evidence="3">The sequence shown here is derived from an EMBL/GenBank/DDBJ whole genome shotgun (WGS) entry which is preliminary data.</text>
</comment>
<protein>
    <recommendedName>
        <fullName evidence="2">P68 RBP/TagC-like beta-propeller domain-containing protein</fullName>
    </recommendedName>
</protein>
<dbReference type="InterPro" id="IPR048799">
    <property type="entry name" value="P68_RBP_TagC-like_beta-prop"/>
</dbReference>
<evidence type="ECO:0000313" key="4">
    <source>
        <dbReference type="Proteomes" id="UP001168694"/>
    </source>
</evidence>
<feature type="domain" description="P68 RBP/TagC-like beta-propeller" evidence="2">
    <location>
        <begin position="59"/>
        <end position="331"/>
    </location>
</feature>